<dbReference type="Pfam" id="PF21433">
    <property type="entry name" value="M3K_C"/>
    <property type="match status" value="1"/>
</dbReference>
<dbReference type="InterPro" id="IPR020568">
    <property type="entry name" value="Ribosomal_Su5_D2-typ_SF"/>
</dbReference>
<evidence type="ECO:0000313" key="6">
    <source>
        <dbReference type="Proteomes" id="UP000001017"/>
    </source>
</evidence>
<dbReference type="GO" id="GO:0008299">
    <property type="term" value="P:isoprenoid biosynthetic process"/>
    <property type="evidence" value="ECO:0007669"/>
    <property type="project" value="UniProtKB-KW"/>
</dbReference>
<gene>
    <name evidence="5" type="ORF">TVG0327166</name>
</gene>
<proteinExistence type="predicted"/>
<dbReference type="KEGG" id="tvo:TVG0327166"/>
<evidence type="ECO:0000256" key="1">
    <source>
        <dbReference type="ARBA" id="ARBA00011738"/>
    </source>
</evidence>
<dbReference type="InterPro" id="IPR014721">
    <property type="entry name" value="Ribsml_uS5_D2-typ_fold_subgr"/>
</dbReference>
<evidence type="ECO:0000259" key="3">
    <source>
        <dbReference type="Pfam" id="PF21433"/>
    </source>
</evidence>
<dbReference type="SUPFAM" id="SSF55060">
    <property type="entry name" value="GHMP Kinase, C-terminal domain"/>
    <property type="match status" value="1"/>
</dbReference>
<dbReference type="PaxDb" id="273116-14324538"/>
<dbReference type="OrthoDB" id="275333at2157"/>
<evidence type="ECO:0000313" key="5">
    <source>
        <dbReference type="EMBL" id="BAB59465.1"/>
    </source>
</evidence>
<accession>Q97BY2</accession>
<comment type="subunit">
    <text evidence="1">Homodimer.</text>
</comment>
<dbReference type="Gene3D" id="3.30.230.10">
    <property type="match status" value="1"/>
</dbReference>
<organism evidence="5 6">
    <name type="scientific">Thermoplasma volcanium (strain ATCC 51530 / DSM 4299 / JCM 9571 / NBRC 15438 / GSS1)</name>
    <dbReference type="NCBI Taxonomy" id="273116"/>
    <lineage>
        <taxon>Archaea</taxon>
        <taxon>Methanobacteriati</taxon>
        <taxon>Thermoplasmatota</taxon>
        <taxon>Thermoplasmata</taxon>
        <taxon>Thermoplasmatales</taxon>
        <taxon>Thermoplasmataceae</taxon>
        <taxon>Thermoplasma</taxon>
    </lineage>
</organism>
<dbReference type="eggNOG" id="arCOG02937">
    <property type="taxonomic scope" value="Archaea"/>
</dbReference>
<dbReference type="SUPFAM" id="SSF54211">
    <property type="entry name" value="Ribosomal protein S5 domain 2-like"/>
    <property type="match status" value="1"/>
</dbReference>
<dbReference type="HOGENOM" id="CLU_862228_0_0_2"/>
<feature type="domain" description="Diphosphomevalonate decarboxylase-like N-terminal" evidence="4">
    <location>
        <begin position="10"/>
        <end position="157"/>
    </location>
</feature>
<keyword evidence="6" id="KW-1185">Reference proteome</keyword>
<keyword evidence="2" id="KW-0414">Isoprene biosynthesis</keyword>
<dbReference type="Proteomes" id="UP000001017">
    <property type="component" value="Chromosome"/>
</dbReference>
<evidence type="ECO:0000256" key="2">
    <source>
        <dbReference type="ARBA" id="ARBA00023229"/>
    </source>
</evidence>
<dbReference type="RefSeq" id="WP_010916578.1">
    <property type="nucleotide sequence ID" value="NC_002689.2"/>
</dbReference>
<protein>
    <submittedName>
        <fullName evidence="5">TVG0327166 protein</fullName>
    </submittedName>
</protein>
<dbReference type="InterPro" id="IPR048470">
    <property type="entry name" value="M3K_C"/>
</dbReference>
<dbReference type="InterPro" id="IPR048471">
    <property type="entry name" value="M3K"/>
</dbReference>
<name>Q97BY2_THEVO</name>
<dbReference type="InterPro" id="IPR053859">
    <property type="entry name" value="MVD-like_N"/>
</dbReference>
<dbReference type="GeneID" id="1440836"/>
<dbReference type="EMBL" id="BA000011">
    <property type="protein sequence ID" value="BAB59465.1"/>
    <property type="molecule type" value="Genomic_DNA"/>
</dbReference>
<evidence type="ECO:0000259" key="4">
    <source>
        <dbReference type="Pfam" id="PF22700"/>
    </source>
</evidence>
<dbReference type="InterPro" id="IPR036554">
    <property type="entry name" value="GHMP_kinase_C_sf"/>
</dbReference>
<sequence length="320" mass="35980">MSNSSITSVAYPTIGVVLLGGIANEKTRTPLHTSAGIAYTDSCGSIRTESTIYGDSEMHIYFNGTESKDENRSVKSVLERYRNELQSFFGKKDVSYSSLNYGILSGSSDAGAASIGAILSFIDKKNDIHDIENDIRMISESAGRSLHGGLTITWSDGYSAYTERVLGPEHFNNYAIVGFSFDYPRNPSDTIHQNIIKSKRYKQRTIDADEHAHEIKEMARTDDIEGIFEKAEEDTEEYHSILREVGVLVIRENMQKLIEFIKILRKEFWNSYIVTGGSNVYVIVRRDDLERLIHIKNTFGSKPKILNVAGPAWIKKVESD</sequence>
<reference evidence="5 6" key="2">
    <citation type="journal article" date="2000" name="Proc. Natl. Acad. Sci. U.S.A.">
        <title>Archaeal adaptation to higher temperatures revealed by genomic sequence of Thermoplasma volcanium.</title>
        <authorList>
            <person name="Kawashima T."/>
            <person name="Amano N."/>
            <person name="Koike H."/>
            <person name="Makino S."/>
            <person name="Higuchi S."/>
            <person name="Kawashima-Ohya Y."/>
            <person name="Watanabe K."/>
            <person name="Yamazaki M."/>
            <person name="Kanehori K."/>
            <person name="Kawamoto T."/>
            <person name="Nunoshiba T."/>
            <person name="Yamamoto Y."/>
            <person name="Aramaki H."/>
            <person name="Makino K."/>
            <person name="Suzuki M."/>
        </authorList>
    </citation>
    <scope>NUCLEOTIDE SEQUENCE [LARGE SCALE GENOMIC DNA]</scope>
    <source>
        <strain evidence="6">ATCC 51530 / DSM 4299 / JCM 9571 / NBRC 15438 / GSS1</strain>
    </source>
</reference>
<dbReference type="AlphaFoldDB" id="Q97BY2"/>
<dbReference type="NCBIfam" id="NF040848">
    <property type="entry name" value="mev_kinase"/>
    <property type="match status" value="1"/>
</dbReference>
<dbReference type="Gene3D" id="3.30.70.890">
    <property type="entry name" value="GHMP kinase, C-terminal domain"/>
    <property type="match status" value="1"/>
</dbReference>
<reference evidence="5 6" key="1">
    <citation type="journal article" date="1999" name="Proc. Jpn. Acad.">
        <title>Determination of the complete genomic DNA sequence of Thermoplasma volvanium GSS1.</title>
        <authorList>
            <person name="Kawashima T."/>
            <person name="Yamamoto Y."/>
            <person name="Aramaki H."/>
            <person name="Nunoshiba T."/>
            <person name="Kawamoto T."/>
            <person name="Watanabe K."/>
            <person name="Yamazaki M."/>
            <person name="Kanehori K."/>
            <person name="Amano N."/>
            <person name="Ohya Y."/>
            <person name="Makino K."/>
            <person name="Suzuki M."/>
        </authorList>
    </citation>
    <scope>NUCLEOTIDE SEQUENCE [LARGE SCALE GENOMIC DNA]</scope>
    <source>
        <strain evidence="6">ATCC 51530 / DSM 4299 / JCM 9571 / NBRC 15438 / GSS1</strain>
    </source>
</reference>
<dbReference type="STRING" id="273116.gene:9381099"/>
<dbReference type="Pfam" id="PF22700">
    <property type="entry name" value="MVD-like_N"/>
    <property type="match status" value="1"/>
</dbReference>
<feature type="domain" description="Mevalonate-3-kinase C-terminal" evidence="3">
    <location>
        <begin position="186"/>
        <end position="288"/>
    </location>
</feature>